<keyword evidence="6" id="KW-1185">Reference proteome</keyword>
<dbReference type="InterPro" id="IPR018062">
    <property type="entry name" value="HTH_AraC-typ_CS"/>
</dbReference>
<name>A0ABW5C3L2_9BACI</name>
<dbReference type="SUPFAM" id="SSF51215">
    <property type="entry name" value="Regulatory protein AraC"/>
    <property type="match status" value="1"/>
</dbReference>
<dbReference type="SMART" id="SM00342">
    <property type="entry name" value="HTH_ARAC"/>
    <property type="match status" value="1"/>
</dbReference>
<dbReference type="InterPro" id="IPR020449">
    <property type="entry name" value="Tscrpt_reg_AraC-type_HTH"/>
</dbReference>
<dbReference type="Pfam" id="PF02311">
    <property type="entry name" value="AraC_binding"/>
    <property type="match status" value="1"/>
</dbReference>
<dbReference type="Gene3D" id="2.60.120.10">
    <property type="entry name" value="Jelly Rolls"/>
    <property type="match status" value="1"/>
</dbReference>
<dbReference type="PRINTS" id="PR00032">
    <property type="entry name" value="HTHARAC"/>
</dbReference>
<dbReference type="RefSeq" id="WP_247340174.1">
    <property type="nucleotide sequence ID" value="NZ_CP095550.1"/>
</dbReference>
<protein>
    <submittedName>
        <fullName evidence="5">AraC family transcriptional regulator</fullName>
    </submittedName>
</protein>
<dbReference type="PANTHER" id="PTHR43280:SF28">
    <property type="entry name" value="HTH-TYPE TRANSCRIPTIONAL ACTIVATOR RHAS"/>
    <property type="match status" value="1"/>
</dbReference>
<comment type="caution">
    <text evidence="5">The sequence shown here is derived from an EMBL/GenBank/DDBJ whole genome shotgun (WGS) entry which is preliminary data.</text>
</comment>
<dbReference type="Pfam" id="PF12833">
    <property type="entry name" value="HTH_18"/>
    <property type="match status" value="1"/>
</dbReference>
<dbReference type="SUPFAM" id="SSF46689">
    <property type="entry name" value="Homeodomain-like"/>
    <property type="match status" value="2"/>
</dbReference>
<reference evidence="6" key="1">
    <citation type="journal article" date="2019" name="Int. J. Syst. Evol. Microbiol.">
        <title>The Global Catalogue of Microorganisms (GCM) 10K type strain sequencing project: providing services to taxonomists for standard genome sequencing and annotation.</title>
        <authorList>
            <consortium name="The Broad Institute Genomics Platform"/>
            <consortium name="The Broad Institute Genome Sequencing Center for Infectious Disease"/>
            <person name="Wu L."/>
            <person name="Ma J."/>
        </authorList>
    </citation>
    <scope>NUCLEOTIDE SEQUENCE [LARGE SCALE GENOMIC DNA]</scope>
    <source>
        <strain evidence="6">CGMCC 1.15474</strain>
    </source>
</reference>
<evidence type="ECO:0000259" key="4">
    <source>
        <dbReference type="PROSITE" id="PS01124"/>
    </source>
</evidence>
<dbReference type="Proteomes" id="UP001597318">
    <property type="component" value="Unassembled WGS sequence"/>
</dbReference>
<evidence type="ECO:0000256" key="3">
    <source>
        <dbReference type="ARBA" id="ARBA00023163"/>
    </source>
</evidence>
<keyword evidence="2" id="KW-0238">DNA-binding</keyword>
<proteinExistence type="predicted"/>
<keyword evidence="3" id="KW-0804">Transcription</keyword>
<dbReference type="InterPro" id="IPR037923">
    <property type="entry name" value="HTH-like"/>
</dbReference>
<accession>A0ABW5C3L2</accession>
<dbReference type="Gene3D" id="1.10.10.60">
    <property type="entry name" value="Homeodomain-like"/>
    <property type="match status" value="2"/>
</dbReference>
<feature type="domain" description="HTH araC/xylS-type" evidence="4">
    <location>
        <begin position="191"/>
        <end position="289"/>
    </location>
</feature>
<organism evidence="5 6">
    <name type="scientific">Metabacillus endolithicus</name>
    <dbReference type="NCBI Taxonomy" id="1535204"/>
    <lineage>
        <taxon>Bacteria</taxon>
        <taxon>Bacillati</taxon>
        <taxon>Bacillota</taxon>
        <taxon>Bacilli</taxon>
        <taxon>Bacillales</taxon>
        <taxon>Bacillaceae</taxon>
        <taxon>Metabacillus</taxon>
    </lineage>
</organism>
<dbReference type="InterPro" id="IPR018060">
    <property type="entry name" value="HTH_AraC"/>
</dbReference>
<evidence type="ECO:0000313" key="6">
    <source>
        <dbReference type="Proteomes" id="UP001597318"/>
    </source>
</evidence>
<dbReference type="EMBL" id="JBHUIK010000004">
    <property type="protein sequence ID" value="MFD2215498.1"/>
    <property type="molecule type" value="Genomic_DNA"/>
</dbReference>
<dbReference type="PANTHER" id="PTHR43280">
    <property type="entry name" value="ARAC-FAMILY TRANSCRIPTIONAL REGULATOR"/>
    <property type="match status" value="1"/>
</dbReference>
<dbReference type="InterPro" id="IPR009057">
    <property type="entry name" value="Homeodomain-like_sf"/>
</dbReference>
<dbReference type="PROSITE" id="PS00041">
    <property type="entry name" value="HTH_ARAC_FAMILY_1"/>
    <property type="match status" value="1"/>
</dbReference>
<dbReference type="InterPro" id="IPR014710">
    <property type="entry name" value="RmlC-like_jellyroll"/>
</dbReference>
<evidence type="ECO:0000256" key="1">
    <source>
        <dbReference type="ARBA" id="ARBA00023015"/>
    </source>
</evidence>
<dbReference type="PROSITE" id="PS01124">
    <property type="entry name" value="HTH_ARAC_FAMILY_2"/>
    <property type="match status" value="1"/>
</dbReference>
<evidence type="ECO:0000313" key="5">
    <source>
        <dbReference type="EMBL" id="MFD2215498.1"/>
    </source>
</evidence>
<gene>
    <name evidence="5" type="ORF">ACFSKK_17550</name>
</gene>
<sequence>MNLNEYTSGKITLNQYAHRLAHNGASFYVHYWGVMPKHYDNMFHKHSFFEVCFVVDGEGEYIEEGCTYPIQKDMIFFSRPDVLHQISSKDGLSLLYVAFELIESESNEEWIKIMDDVRNCNEIIIDVNNETPALLWKSLLIQSTKSEQAFFEEMIPNLAYSLILSLVQTFSSRSFNKHQHHTPKTASSLFNIAKLYIKDNLSQPLRLTDAAGHLHISGRHLSRIFVSEVGVSYSEFVQNERIQRAATLLKTTDLSIKDISEETGFKNIHYFTRVFTSTMGISPGRFRSIYIDSKATTYTKGQVQKQVR</sequence>
<dbReference type="InterPro" id="IPR003313">
    <property type="entry name" value="AraC-bd"/>
</dbReference>
<evidence type="ECO:0000256" key="2">
    <source>
        <dbReference type="ARBA" id="ARBA00023125"/>
    </source>
</evidence>
<keyword evidence="1" id="KW-0805">Transcription regulation</keyword>